<protein>
    <recommendedName>
        <fullName evidence="1">F-box domain-containing protein</fullName>
    </recommendedName>
</protein>
<keyword evidence="3" id="KW-1185">Reference proteome</keyword>
<evidence type="ECO:0000313" key="2">
    <source>
        <dbReference type="EMBL" id="KXS20585.1"/>
    </source>
</evidence>
<organism evidence="2 3">
    <name type="scientific">Gonapodya prolifera (strain JEL478)</name>
    <name type="common">Monoblepharis prolifera</name>
    <dbReference type="NCBI Taxonomy" id="1344416"/>
    <lineage>
        <taxon>Eukaryota</taxon>
        <taxon>Fungi</taxon>
        <taxon>Fungi incertae sedis</taxon>
        <taxon>Chytridiomycota</taxon>
        <taxon>Chytridiomycota incertae sedis</taxon>
        <taxon>Monoblepharidomycetes</taxon>
        <taxon>Monoblepharidales</taxon>
        <taxon>Gonapodyaceae</taxon>
        <taxon>Gonapodya</taxon>
    </lineage>
</organism>
<dbReference type="PROSITE" id="PS50181">
    <property type="entry name" value="FBOX"/>
    <property type="match status" value="1"/>
</dbReference>
<dbReference type="EMBL" id="KQ965735">
    <property type="protein sequence ID" value="KXS20585.1"/>
    <property type="molecule type" value="Genomic_DNA"/>
</dbReference>
<proteinExistence type="predicted"/>
<name>A0A139AVT4_GONPJ</name>
<dbReference type="CDD" id="cd09917">
    <property type="entry name" value="F-box_SF"/>
    <property type="match status" value="1"/>
</dbReference>
<feature type="domain" description="F-box" evidence="1">
    <location>
        <begin position="1"/>
        <end position="46"/>
    </location>
</feature>
<sequence length="439" mass="49313">MDRLPQELIEKIFFLCGPKSVYCSLLPVCSKFQAIARSLVDGQQRLPIAASVTFRRPTHRGSVAPEPFAIAENFKILPSFQRTGFGWFLGHADATLSLMAFNDGRDMEGMDSLLRHAVSVQLGVPESRVKLQVVRISVPPFTASRMPLSVFAKTMAFISHSKPERLDLSADFSSRWHESKPLPLASVCTLGNSGMVPPVLDATGGVGYDNLLVHFPNTCFFDLNGGWGDYRYFRHVMGAMQLSGVERRIKKVRIIDNHSTPPFKPYVLPQFLPALEDLGFLPLAASLPTILQHSTFLFTKPFPSIQVLRFYVDLSSLEFKVAAKAAKKFRAIFPNTTVLWFHLDVEDWAKLDEPDVLVEGWLSMLDALPAEVVHVVEANPWPQQVCDFVADLVQVSKTQETAFDHTHPKLRVWRVGEREEDCKPWTVPRGDRSHVSNDN</sequence>
<dbReference type="InterPro" id="IPR001810">
    <property type="entry name" value="F-box_dom"/>
</dbReference>
<evidence type="ECO:0000259" key="1">
    <source>
        <dbReference type="PROSITE" id="PS50181"/>
    </source>
</evidence>
<reference evidence="2 3" key="1">
    <citation type="journal article" date="2015" name="Genome Biol. Evol.">
        <title>Phylogenomic analyses indicate that early fungi evolved digesting cell walls of algal ancestors of land plants.</title>
        <authorList>
            <person name="Chang Y."/>
            <person name="Wang S."/>
            <person name="Sekimoto S."/>
            <person name="Aerts A.L."/>
            <person name="Choi C."/>
            <person name="Clum A."/>
            <person name="LaButti K.M."/>
            <person name="Lindquist E.A."/>
            <person name="Yee Ngan C."/>
            <person name="Ohm R.A."/>
            <person name="Salamov A.A."/>
            <person name="Grigoriev I.V."/>
            <person name="Spatafora J.W."/>
            <person name="Berbee M.L."/>
        </authorList>
    </citation>
    <scope>NUCLEOTIDE SEQUENCE [LARGE SCALE GENOMIC DNA]</scope>
    <source>
        <strain evidence="2 3">JEL478</strain>
    </source>
</reference>
<dbReference type="AlphaFoldDB" id="A0A139AVT4"/>
<gene>
    <name evidence="2" type="ORF">M427DRAFT_52179</name>
</gene>
<evidence type="ECO:0000313" key="3">
    <source>
        <dbReference type="Proteomes" id="UP000070544"/>
    </source>
</evidence>
<accession>A0A139AVT4</accession>
<dbReference type="Proteomes" id="UP000070544">
    <property type="component" value="Unassembled WGS sequence"/>
</dbReference>
<dbReference type="OrthoDB" id="10492713at2759"/>